<evidence type="ECO:0000256" key="9">
    <source>
        <dbReference type="ARBA" id="ARBA00048165"/>
    </source>
</evidence>
<protein>
    <recommendedName>
        <fullName evidence="12">tRNA:m(4)X modification enzyme TRM13</fullName>
        <ecNumber evidence="12">2.1.1.225</ecNumber>
    </recommendedName>
</protein>
<dbReference type="Pfam" id="PF05206">
    <property type="entry name" value="TRM13"/>
    <property type="match status" value="1"/>
</dbReference>
<evidence type="ECO:0000256" key="8">
    <source>
        <dbReference type="ARBA" id="ARBA00022833"/>
    </source>
</evidence>
<keyword evidence="8 12" id="KW-0862">Zinc</keyword>
<evidence type="ECO:0000256" key="2">
    <source>
        <dbReference type="ARBA" id="ARBA00022603"/>
    </source>
</evidence>
<keyword evidence="5 12" id="KW-0819">tRNA processing</keyword>
<feature type="domain" description="CHHC U11-48K-type" evidence="13">
    <location>
        <begin position="38"/>
        <end position="65"/>
    </location>
</feature>
<evidence type="ECO:0000256" key="5">
    <source>
        <dbReference type="ARBA" id="ARBA00022694"/>
    </source>
</evidence>
<evidence type="ECO:0000256" key="1">
    <source>
        <dbReference type="ARBA" id="ARBA00005265"/>
    </source>
</evidence>
<comment type="catalytic activity">
    <reaction evidence="9 12">
        <text>cytidine(4) in tRNA(Pro) + S-adenosyl-L-methionine = 2'-O-methylcytidine(4) in tRNA(Pro) + S-adenosyl-L-homocysteine + H(+)</text>
        <dbReference type="Rhea" id="RHEA:32767"/>
        <dbReference type="Rhea" id="RHEA-COMP:10397"/>
        <dbReference type="Rhea" id="RHEA-COMP:10398"/>
        <dbReference type="ChEBI" id="CHEBI:15378"/>
        <dbReference type="ChEBI" id="CHEBI:57856"/>
        <dbReference type="ChEBI" id="CHEBI:59789"/>
        <dbReference type="ChEBI" id="CHEBI:74495"/>
        <dbReference type="ChEBI" id="CHEBI:82748"/>
        <dbReference type="EC" id="2.1.1.225"/>
    </reaction>
</comment>
<dbReference type="InterPro" id="IPR022776">
    <property type="entry name" value="TRM13/UPF0224_CHHC_Znf_dom"/>
</dbReference>
<evidence type="ECO:0000259" key="13">
    <source>
        <dbReference type="PROSITE" id="PS51800"/>
    </source>
</evidence>
<keyword evidence="4 12" id="KW-0949">S-adenosyl-L-methionine</keyword>
<evidence type="ECO:0000256" key="4">
    <source>
        <dbReference type="ARBA" id="ARBA00022691"/>
    </source>
</evidence>
<dbReference type="InterPro" id="IPR007871">
    <property type="entry name" value="Methyltransferase_TRM13"/>
</dbReference>
<dbReference type="PANTHER" id="PTHR12998">
    <property type="entry name" value="TRNA:M(4)X MODIFICATION ENZYME TRM13 HOMOLOG"/>
    <property type="match status" value="1"/>
</dbReference>
<evidence type="ECO:0000256" key="12">
    <source>
        <dbReference type="RuleBase" id="RU367103"/>
    </source>
</evidence>
<dbReference type="PANTHER" id="PTHR12998:SF0">
    <property type="entry name" value="TRNA:M(4)X MODIFICATION ENZYME TRM13 HOMOLOG"/>
    <property type="match status" value="1"/>
</dbReference>
<comment type="catalytic activity">
    <reaction evidence="10 12">
        <text>cytidine(4) in tRNA(Gly)(GCC) + S-adenosyl-L-methionine = 2'-O-methylcytidine(4) in tRNA(Gly)(GCC) + S-adenosyl-L-homocysteine + H(+)</text>
        <dbReference type="Rhea" id="RHEA:43192"/>
        <dbReference type="Rhea" id="RHEA-COMP:10399"/>
        <dbReference type="Rhea" id="RHEA-COMP:10400"/>
        <dbReference type="ChEBI" id="CHEBI:15378"/>
        <dbReference type="ChEBI" id="CHEBI:57856"/>
        <dbReference type="ChEBI" id="CHEBI:59789"/>
        <dbReference type="ChEBI" id="CHEBI:74495"/>
        <dbReference type="ChEBI" id="CHEBI:82748"/>
        <dbReference type="EC" id="2.1.1.225"/>
    </reaction>
</comment>
<reference evidence="14 15" key="1">
    <citation type="submission" date="2024-03" db="EMBL/GenBank/DDBJ databases">
        <title>The Acrasis kona genome and developmental transcriptomes reveal deep origins of eukaryotic multicellular pathways.</title>
        <authorList>
            <person name="Sheikh S."/>
            <person name="Fu C.-J."/>
            <person name="Brown M.W."/>
            <person name="Baldauf S.L."/>
        </authorList>
    </citation>
    <scope>NUCLEOTIDE SEQUENCE [LARGE SCALE GENOMIC DNA]</scope>
    <source>
        <strain evidence="14 15">ATCC MYA-3509</strain>
    </source>
</reference>
<comment type="similarity">
    <text evidence="1 12">Belongs to the methyltransferase TRM13 family.</text>
</comment>
<evidence type="ECO:0000256" key="6">
    <source>
        <dbReference type="ARBA" id="ARBA00022723"/>
    </source>
</evidence>
<dbReference type="GO" id="GO:0030488">
    <property type="term" value="P:tRNA methylation"/>
    <property type="evidence" value="ECO:0007669"/>
    <property type="project" value="InterPro"/>
</dbReference>
<sequence>MDNSDRCTFITKKGKWCKFKRAPNQTHCHTHGVSGEKRIPCPVDPSHTIYEHDIQRHLKKCNTNIKIEQLVSQPYFQKNVNQGRDDDTQSVVYLKRKYLNLQPKTTRLSQMLEGMTEQAILSMAAKVKLIYEEVYKDYTISKEYSNDSILASKIESNMLSVKHGGQHLRIIDLLRKSQCLSSNVDYIEFGCGSANLSLAVKQGIDSLNEPQNDDLQQYILIDRTTVHNKSDSHIQYRNDHGEIYAQVDRITIDIAHLVFDKLPFKHDPSRACAISKHLCGIATDLTLKCLTSSKHQVKGIFIALCCHHCTSYHSYPNAEYLNQHNITEQDYECYKLLSSWDIVFKDHQQEEPKQQQQGLSPHEKYIIGNRCKRIIDMGRVHYLNQHGYSSKLIYYCDQETSPENVMIVAVPKECP</sequence>
<dbReference type="EC" id="2.1.1.225" evidence="12"/>
<keyword evidence="3 12" id="KW-0808">Transferase</keyword>
<dbReference type="GO" id="GO:0106050">
    <property type="term" value="F:tRNA 2'-O-methyltransferase activity"/>
    <property type="evidence" value="ECO:0007669"/>
    <property type="project" value="UniProtKB-UniRule"/>
</dbReference>
<comment type="function">
    <text evidence="12">tRNA methylase which 2'-O-methylates cytidine(4) in tRNA(Pro) and tRNA(Gly)(GCC), and adenosine(4) in tRNA(His).</text>
</comment>
<dbReference type="AlphaFoldDB" id="A0AAW2YQL3"/>
<name>A0AAW2YQL3_9EUKA</name>
<accession>A0AAW2YQL3</accession>
<keyword evidence="2 12" id="KW-0489">Methyltransferase</keyword>
<proteinExistence type="inferred from homology"/>
<organism evidence="14 15">
    <name type="scientific">Acrasis kona</name>
    <dbReference type="NCBI Taxonomy" id="1008807"/>
    <lineage>
        <taxon>Eukaryota</taxon>
        <taxon>Discoba</taxon>
        <taxon>Heterolobosea</taxon>
        <taxon>Tetramitia</taxon>
        <taxon>Eutetramitia</taxon>
        <taxon>Acrasidae</taxon>
        <taxon>Acrasis</taxon>
    </lineage>
</organism>
<evidence type="ECO:0000256" key="10">
    <source>
        <dbReference type="ARBA" id="ARBA00048635"/>
    </source>
</evidence>
<dbReference type="Pfam" id="PF05253">
    <property type="entry name" value="zf-U11-48K"/>
    <property type="match status" value="1"/>
</dbReference>
<dbReference type="InterPro" id="IPR039044">
    <property type="entry name" value="Trm13"/>
</dbReference>
<evidence type="ECO:0000256" key="3">
    <source>
        <dbReference type="ARBA" id="ARBA00022679"/>
    </source>
</evidence>
<keyword evidence="7 12" id="KW-0863">Zinc-finger</keyword>
<keyword evidence="15" id="KW-1185">Reference proteome</keyword>
<evidence type="ECO:0000256" key="7">
    <source>
        <dbReference type="ARBA" id="ARBA00022771"/>
    </source>
</evidence>
<gene>
    <name evidence="14" type="ORF">AKO1_007589</name>
</gene>
<evidence type="ECO:0000313" key="14">
    <source>
        <dbReference type="EMBL" id="KAL0479389.1"/>
    </source>
</evidence>
<evidence type="ECO:0000256" key="11">
    <source>
        <dbReference type="ARBA" id="ARBA00049393"/>
    </source>
</evidence>
<dbReference type="EMBL" id="JAOPGA020000552">
    <property type="protein sequence ID" value="KAL0479389.1"/>
    <property type="molecule type" value="Genomic_DNA"/>
</dbReference>
<comment type="caution">
    <text evidence="14">The sequence shown here is derived from an EMBL/GenBank/DDBJ whole genome shotgun (WGS) entry which is preliminary data.</text>
</comment>
<evidence type="ECO:0000313" key="15">
    <source>
        <dbReference type="Proteomes" id="UP001431209"/>
    </source>
</evidence>
<dbReference type="GO" id="GO:0008270">
    <property type="term" value="F:zinc ion binding"/>
    <property type="evidence" value="ECO:0007669"/>
    <property type="project" value="UniProtKB-KW"/>
</dbReference>
<keyword evidence="6 12" id="KW-0479">Metal-binding</keyword>
<comment type="catalytic activity">
    <reaction evidence="11 12">
        <text>adenosine(4) in tRNA(His) + S-adenosyl-L-methionine = 2'-O-methyladenosine(4) in tRNA(His) + S-adenosyl-L-homocysteine + H(+)</text>
        <dbReference type="Rhea" id="RHEA:43196"/>
        <dbReference type="Rhea" id="RHEA-COMP:10401"/>
        <dbReference type="Rhea" id="RHEA-COMP:10402"/>
        <dbReference type="ChEBI" id="CHEBI:15378"/>
        <dbReference type="ChEBI" id="CHEBI:57856"/>
        <dbReference type="ChEBI" id="CHEBI:59789"/>
        <dbReference type="ChEBI" id="CHEBI:74411"/>
        <dbReference type="ChEBI" id="CHEBI:74477"/>
        <dbReference type="EC" id="2.1.1.225"/>
    </reaction>
</comment>
<dbReference type="Proteomes" id="UP001431209">
    <property type="component" value="Unassembled WGS sequence"/>
</dbReference>
<dbReference type="PROSITE" id="PS51800">
    <property type="entry name" value="ZF_CHHC_U11_48K"/>
    <property type="match status" value="1"/>
</dbReference>